<evidence type="ECO:0000313" key="8">
    <source>
        <dbReference type="EnsemblPlants" id="KQL23953"/>
    </source>
</evidence>
<dbReference type="STRING" id="4555.K4A2D9"/>
<dbReference type="HOGENOM" id="CLU_041362_1_0_1"/>
<reference evidence="9" key="1">
    <citation type="journal article" date="2012" name="Nat. Biotechnol.">
        <title>Reference genome sequence of the model plant Setaria.</title>
        <authorList>
            <person name="Bennetzen J.L."/>
            <person name="Schmutz J."/>
            <person name="Wang H."/>
            <person name="Percifield R."/>
            <person name="Hawkins J."/>
            <person name="Pontaroli A.C."/>
            <person name="Estep M."/>
            <person name="Feng L."/>
            <person name="Vaughn J.N."/>
            <person name="Grimwood J."/>
            <person name="Jenkins J."/>
            <person name="Barry K."/>
            <person name="Lindquist E."/>
            <person name="Hellsten U."/>
            <person name="Deshpande S."/>
            <person name="Wang X."/>
            <person name="Wu X."/>
            <person name="Mitros T."/>
            <person name="Triplett J."/>
            <person name="Yang X."/>
            <person name="Ye C.Y."/>
            <person name="Mauro-Herrera M."/>
            <person name="Wang L."/>
            <person name="Li P."/>
            <person name="Sharma M."/>
            <person name="Sharma R."/>
            <person name="Ronald P.C."/>
            <person name="Panaud O."/>
            <person name="Kellogg E.A."/>
            <person name="Brutnell T.P."/>
            <person name="Doust A.N."/>
            <person name="Tuskan G.A."/>
            <person name="Rokhsar D."/>
            <person name="Devos K.M."/>
        </authorList>
    </citation>
    <scope>NUCLEOTIDE SEQUENCE [LARGE SCALE GENOMIC DNA]</scope>
    <source>
        <strain evidence="9">cv. Yugu1</strain>
    </source>
</reference>
<dbReference type="EMBL" id="AGNK02000984">
    <property type="status" value="NOT_ANNOTATED_CDS"/>
    <property type="molecule type" value="Genomic_DNA"/>
</dbReference>
<keyword evidence="5" id="KW-0804">Transcription</keyword>
<evidence type="ECO:0000256" key="1">
    <source>
        <dbReference type="ARBA" id="ARBA00022723"/>
    </source>
</evidence>
<dbReference type="EnsemblPlants" id="KQL23953">
    <property type="protein sequence ID" value="KQL23953"/>
    <property type="gene ID" value="SETIT_033036mg"/>
</dbReference>
<evidence type="ECO:0000256" key="4">
    <source>
        <dbReference type="ARBA" id="ARBA00023015"/>
    </source>
</evidence>
<feature type="region of interest" description="Disordered" evidence="6">
    <location>
        <begin position="249"/>
        <end position="276"/>
    </location>
</feature>
<dbReference type="InParanoid" id="K4A2D9"/>
<keyword evidence="9" id="KW-1185">Reference proteome</keyword>
<dbReference type="InterPro" id="IPR056280">
    <property type="entry name" value="AIPP2-like_SPOC"/>
</dbReference>
<keyword evidence="3" id="KW-0862">Zinc</keyword>
<evidence type="ECO:0000256" key="5">
    <source>
        <dbReference type="ARBA" id="ARBA00023163"/>
    </source>
</evidence>
<protein>
    <recommendedName>
        <fullName evidence="7">AIPP2-like SPOC-like domain-containing protein</fullName>
    </recommendedName>
</protein>
<keyword evidence="1" id="KW-0479">Metal-binding</keyword>
<dbReference type="GO" id="GO:0140566">
    <property type="term" value="F:histone reader activity"/>
    <property type="evidence" value="ECO:0007669"/>
    <property type="project" value="InterPro"/>
</dbReference>
<evidence type="ECO:0000313" key="9">
    <source>
        <dbReference type="Proteomes" id="UP000004995"/>
    </source>
</evidence>
<dbReference type="AlphaFoldDB" id="K4A2D9"/>
<evidence type="ECO:0000259" key="7">
    <source>
        <dbReference type="Pfam" id="PF23121"/>
    </source>
</evidence>
<sequence>PPSRIHKGGMINDCHDITNNDNLMSRKEPSSEEKRKVHNDNGSEGENPTHWKITKRKRKYIEINGDDIGNYSPDGINRLASNDDILNDCLDEVSRPLVADCLKKECYCCSNPIDEPVWSGLLNIGNKEYMPLSGHLSTKSSEKVRNLSKSLSCVVQMAKLSRPDKSHDQLLEELMENDLALPAIIGDTEILMFPSTILLKRCQTFQMKHYLWGVFKPKEVEGKQSAAQHQPDHTTGATAFAANATATGISTDAARVPPGPTGTDASSMGAPPGRMLPFVVKENPRLEQLIQEMRREGALVMQGEMMTTGSAWPGNIATVMQSGQPSKT</sequence>
<evidence type="ECO:0000256" key="3">
    <source>
        <dbReference type="ARBA" id="ARBA00022833"/>
    </source>
</evidence>
<keyword evidence="2" id="KW-0863">Zinc-finger</keyword>
<feature type="domain" description="AIPP2-like SPOC-like" evidence="7">
    <location>
        <begin position="160"/>
        <end position="215"/>
    </location>
</feature>
<feature type="compositionally biased region" description="Basic and acidic residues" evidence="6">
    <location>
        <begin position="13"/>
        <end position="41"/>
    </location>
</feature>
<dbReference type="GO" id="GO:0008270">
    <property type="term" value="F:zinc ion binding"/>
    <property type="evidence" value="ECO:0007669"/>
    <property type="project" value="UniProtKB-KW"/>
</dbReference>
<dbReference type="PANTHER" id="PTHR33304">
    <property type="match status" value="1"/>
</dbReference>
<dbReference type="GO" id="GO:0034244">
    <property type="term" value="P:negative regulation of transcription elongation by RNA polymerase II"/>
    <property type="evidence" value="ECO:0007669"/>
    <property type="project" value="InterPro"/>
</dbReference>
<dbReference type="Pfam" id="PF23121">
    <property type="entry name" value="SPOC_AIPP2"/>
    <property type="match status" value="1"/>
</dbReference>
<accession>K4A2D9</accession>
<keyword evidence="4" id="KW-0805">Transcription regulation</keyword>
<dbReference type="Gramene" id="KQL23953">
    <property type="protein sequence ID" value="KQL23953"/>
    <property type="gene ID" value="SETIT_033036mg"/>
</dbReference>
<reference evidence="8" key="2">
    <citation type="submission" date="2018-08" db="UniProtKB">
        <authorList>
            <consortium name="EnsemblPlants"/>
        </authorList>
    </citation>
    <scope>IDENTIFICATION</scope>
    <source>
        <strain evidence="8">Yugu1</strain>
    </source>
</reference>
<dbReference type="PANTHER" id="PTHR33304:SF49">
    <property type="entry name" value="OS12G0161500 PROTEIN"/>
    <property type="match status" value="1"/>
</dbReference>
<dbReference type="FunCoup" id="K4A2D9">
    <property type="interactions" value="862"/>
</dbReference>
<feature type="region of interest" description="Disordered" evidence="6">
    <location>
        <begin position="1"/>
        <end position="49"/>
    </location>
</feature>
<dbReference type="Proteomes" id="UP000004995">
    <property type="component" value="Unassembled WGS sequence"/>
</dbReference>
<organism evidence="8 9">
    <name type="scientific">Setaria italica</name>
    <name type="common">Foxtail millet</name>
    <name type="synonym">Panicum italicum</name>
    <dbReference type="NCBI Taxonomy" id="4555"/>
    <lineage>
        <taxon>Eukaryota</taxon>
        <taxon>Viridiplantae</taxon>
        <taxon>Streptophyta</taxon>
        <taxon>Embryophyta</taxon>
        <taxon>Tracheophyta</taxon>
        <taxon>Spermatophyta</taxon>
        <taxon>Magnoliopsida</taxon>
        <taxon>Liliopsida</taxon>
        <taxon>Poales</taxon>
        <taxon>Poaceae</taxon>
        <taxon>PACMAD clade</taxon>
        <taxon>Panicoideae</taxon>
        <taxon>Panicodae</taxon>
        <taxon>Paniceae</taxon>
        <taxon>Cenchrinae</taxon>
        <taxon>Setaria</taxon>
    </lineage>
</organism>
<evidence type="ECO:0000256" key="6">
    <source>
        <dbReference type="SAM" id="MobiDB-lite"/>
    </source>
</evidence>
<proteinExistence type="predicted"/>
<dbReference type="InterPro" id="IPR049914">
    <property type="entry name" value="PHD1-3/5-6"/>
</dbReference>
<name>K4A2D9_SETIT</name>
<dbReference type="eggNOG" id="ENOG502RXM7">
    <property type="taxonomic scope" value="Eukaryota"/>
</dbReference>
<evidence type="ECO:0000256" key="2">
    <source>
        <dbReference type="ARBA" id="ARBA00022771"/>
    </source>
</evidence>